<proteinExistence type="predicted"/>
<dbReference type="AlphaFoldDB" id="A0A7W5BH17"/>
<dbReference type="EMBL" id="JACHXH010000001">
    <property type="protein sequence ID" value="MBB3132631.1"/>
    <property type="molecule type" value="Genomic_DNA"/>
</dbReference>
<protein>
    <submittedName>
        <fullName evidence="2">Uncharacterized protein</fullName>
    </submittedName>
</protein>
<evidence type="ECO:0000313" key="2">
    <source>
        <dbReference type="EMBL" id="MBB3132631.1"/>
    </source>
</evidence>
<feature type="region of interest" description="Disordered" evidence="1">
    <location>
        <begin position="121"/>
        <end position="145"/>
    </location>
</feature>
<dbReference type="Proteomes" id="UP000518315">
    <property type="component" value="Unassembled WGS sequence"/>
</dbReference>
<evidence type="ECO:0000256" key="1">
    <source>
        <dbReference type="SAM" id="MobiDB-lite"/>
    </source>
</evidence>
<comment type="caution">
    <text evidence="2">The sequence shown here is derived from an EMBL/GenBank/DDBJ whole genome shotgun (WGS) entry which is preliminary data.</text>
</comment>
<gene>
    <name evidence="2" type="ORF">FHS26_000326</name>
</gene>
<feature type="compositionally biased region" description="Basic and acidic residues" evidence="1">
    <location>
        <begin position="121"/>
        <end position="139"/>
    </location>
</feature>
<evidence type="ECO:0000313" key="3">
    <source>
        <dbReference type="Proteomes" id="UP000518315"/>
    </source>
</evidence>
<keyword evidence="3" id="KW-1185">Reference proteome</keyword>
<accession>A0A7W5BH17</accession>
<sequence>MPDAISRRRRINHAGLPCGWKTKRPGKSPGLELITCFRQCQYIRGQRKADIDLSVLEIASGHLARLAVTLEFEADLLAFDEIAHSGALDGGDVNEGVSVAIVRLNEAEAFGGVEPFNCASGHDEPFHSNIEEPQRHGDADGDSDF</sequence>
<reference evidence="2 3" key="1">
    <citation type="submission" date="2020-08" db="EMBL/GenBank/DDBJ databases">
        <title>Genomic Encyclopedia of Type Strains, Phase III (KMG-III): the genomes of soil and plant-associated and newly described type strains.</title>
        <authorList>
            <person name="Whitman W."/>
        </authorList>
    </citation>
    <scope>NUCLEOTIDE SEQUENCE [LARGE SCALE GENOMIC DNA]</scope>
    <source>
        <strain evidence="2 3">CECT 4113</strain>
    </source>
</reference>
<name>A0A7W5BH17_9HYPH</name>
<organism evidence="2 3">
    <name type="scientific">Rhizobium pisi</name>
    <dbReference type="NCBI Taxonomy" id="574561"/>
    <lineage>
        <taxon>Bacteria</taxon>
        <taxon>Pseudomonadati</taxon>
        <taxon>Pseudomonadota</taxon>
        <taxon>Alphaproteobacteria</taxon>
        <taxon>Hyphomicrobiales</taxon>
        <taxon>Rhizobiaceae</taxon>
        <taxon>Rhizobium/Agrobacterium group</taxon>
        <taxon>Rhizobium</taxon>
    </lineage>
</organism>